<name>A0A8J3FKT1_9ACTN</name>
<dbReference type="GO" id="GO:0005829">
    <property type="term" value="C:cytosol"/>
    <property type="evidence" value="ECO:0007669"/>
    <property type="project" value="TreeGrafter"/>
</dbReference>
<dbReference type="AlphaFoldDB" id="A0A8J3FKT1"/>
<dbReference type="EMBL" id="BMQC01000024">
    <property type="protein sequence ID" value="GGK43041.1"/>
    <property type="molecule type" value="Genomic_DNA"/>
</dbReference>
<dbReference type="SUPFAM" id="SSF50475">
    <property type="entry name" value="FMN-binding split barrel"/>
    <property type="match status" value="1"/>
</dbReference>
<sequence length="132" mass="14630">MTPRRSHRLSLDDPRLREFWTQRHLCTLTTLRADGRPHVVPVGAVLDPAAGIVRVITSGDTAKARNAARGPVAVCQVDGARWCTLEGRAVIRSAPEAVRDAERRYAARYRTPRENPARVVIEITVDRVLGSL</sequence>
<dbReference type="InterPro" id="IPR019920">
    <property type="entry name" value="F420-binding_dom_put"/>
</dbReference>
<dbReference type="Gene3D" id="2.30.110.10">
    <property type="entry name" value="Electron Transport, Fmn-binding Protein, Chain A"/>
    <property type="match status" value="1"/>
</dbReference>
<proteinExistence type="predicted"/>
<dbReference type="RefSeq" id="WP_308425721.1">
    <property type="nucleotide sequence ID" value="NZ_BMQC01000024.1"/>
</dbReference>
<dbReference type="PANTHER" id="PTHR35176">
    <property type="entry name" value="HEME OXYGENASE HI_0854-RELATED"/>
    <property type="match status" value="1"/>
</dbReference>
<keyword evidence="1" id="KW-0560">Oxidoreductase</keyword>
<keyword evidence="4" id="KW-1185">Reference proteome</keyword>
<dbReference type="InterPro" id="IPR052019">
    <property type="entry name" value="F420H2_bilvrd_red/Heme_oxyg"/>
</dbReference>
<dbReference type="Proteomes" id="UP000662200">
    <property type="component" value="Unassembled WGS sequence"/>
</dbReference>
<dbReference type="NCBIfam" id="TIGR03618">
    <property type="entry name" value="Rv1155_F420"/>
    <property type="match status" value="1"/>
</dbReference>
<reference evidence="3" key="2">
    <citation type="submission" date="2020-09" db="EMBL/GenBank/DDBJ databases">
        <authorList>
            <person name="Sun Q."/>
            <person name="Ohkuma M."/>
        </authorList>
    </citation>
    <scope>NUCLEOTIDE SEQUENCE</scope>
    <source>
        <strain evidence="3">JCM 3091</strain>
    </source>
</reference>
<dbReference type="GO" id="GO:0070967">
    <property type="term" value="F:coenzyme F420 binding"/>
    <property type="evidence" value="ECO:0007669"/>
    <property type="project" value="TreeGrafter"/>
</dbReference>
<dbReference type="InterPro" id="IPR012349">
    <property type="entry name" value="Split_barrel_FMN-bd"/>
</dbReference>
<dbReference type="GO" id="GO:0016627">
    <property type="term" value="F:oxidoreductase activity, acting on the CH-CH group of donors"/>
    <property type="evidence" value="ECO:0007669"/>
    <property type="project" value="TreeGrafter"/>
</dbReference>
<feature type="domain" description="Pyridoxamine 5'-phosphate oxidase N-terminal" evidence="2">
    <location>
        <begin position="14"/>
        <end position="128"/>
    </location>
</feature>
<evidence type="ECO:0000256" key="1">
    <source>
        <dbReference type="ARBA" id="ARBA00023002"/>
    </source>
</evidence>
<dbReference type="PANTHER" id="PTHR35176:SF1">
    <property type="entry name" value="F420H(2)-DEPENDENT BILIVERDIN REDUCTASE"/>
    <property type="match status" value="1"/>
</dbReference>
<organism evidence="3 4">
    <name type="scientific">Pilimelia terevasa</name>
    <dbReference type="NCBI Taxonomy" id="53372"/>
    <lineage>
        <taxon>Bacteria</taxon>
        <taxon>Bacillati</taxon>
        <taxon>Actinomycetota</taxon>
        <taxon>Actinomycetes</taxon>
        <taxon>Micromonosporales</taxon>
        <taxon>Micromonosporaceae</taxon>
        <taxon>Pilimelia</taxon>
    </lineage>
</organism>
<evidence type="ECO:0000313" key="3">
    <source>
        <dbReference type="EMBL" id="GGK43041.1"/>
    </source>
</evidence>
<evidence type="ECO:0000313" key="4">
    <source>
        <dbReference type="Proteomes" id="UP000662200"/>
    </source>
</evidence>
<reference evidence="3" key="1">
    <citation type="journal article" date="2014" name="Int. J. Syst. Evol. Microbiol.">
        <title>Complete genome sequence of Corynebacterium casei LMG S-19264T (=DSM 44701T), isolated from a smear-ripened cheese.</title>
        <authorList>
            <consortium name="US DOE Joint Genome Institute (JGI-PGF)"/>
            <person name="Walter F."/>
            <person name="Albersmeier A."/>
            <person name="Kalinowski J."/>
            <person name="Ruckert C."/>
        </authorList>
    </citation>
    <scope>NUCLEOTIDE SEQUENCE</scope>
    <source>
        <strain evidence="3">JCM 3091</strain>
    </source>
</reference>
<dbReference type="Pfam" id="PF01243">
    <property type="entry name" value="PNPOx_N"/>
    <property type="match status" value="1"/>
</dbReference>
<gene>
    <name evidence="3" type="ORF">GCM10010124_39870</name>
</gene>
<accession>A0A8J3FKT1</accession>
<evidence type="ECO:0000259" key="2">
    <source>
        <dbReference type="Pfam" id="PF01243"/>
    </source>
</evidence>
<protein>
    <submittedName>
        <fullName evidence="3">PPOX class F420-dependent enzyme</fullName>
    </submittedName>
</protein>
<comment type="caution">
    <text evidence="3">The sequence shown here is derived from an EMBL/GenBank/DDBJ whole genome shotgun (WGS) entry which is preliminary data.</text>
</comment>
<dbReference type="InterPro" id="IPR011576">
    <property type="entry name" value="Pyridox_Oxase_N"/>
</dbReference>